<evidence type="ECO:0000313" key="4">
    <source>
        <dbReference type="Proteomes" id="UP001321486"/>
    </source>
</evidence>
<proteinExistence type="predicted"/>
<evidence type="ECO:0008006" key="5">
    <source>
        <dbReference type="Google" id="ProtNLM"/>
    </source>
</evidence>
<feature type="chain" id="PRO_5047041717" description="Alginate lyase domain-containing protein" evidence="2">
    <location>
        <begin position="29"/>
        <end position="484"/>
    </location>
</feature>
<protein>
    <recommendedName>
        <fullName evidence="5">Alginate lyase domain-containing protein</fullName>
    </recommendedName>
</protein>
<feature type="compositionally biased region" description="Low complexity" evidence="1">
    <location>
        <begin position="453"/>
        <end position="478"/>
    </location>
</feature>
<feature type="region of interest" description="Disordered" evidence="1">
    <location>
        <begin position="442"/>
        <end position="484"/>
    </location>
</feature>
<accession>A0ABN6Y454</accession>
<feature type="signal peptide" evidence="2">
    <location>
        <begin position="1"/>
        <end position="28"/>
    </location>
</feature>
<reference evidence="4" key="1">
    <citation type="journal article" date="2019" name="Int. J. Syst. Evol. Microbiol.">
        <title>The Global Catalogue of Microorganisms (GCM) 10K type strain sequencing project: providing services to taxonomists for standard genome sequencing and annotation.</title>
        <authorList>
            <consortium name="The Broad Institute Genomics Platform"/>
            <consortium name="The Broad Institute Genome Sequencing Center for Infectious Disease"/>
            <person name="Wu L."/>
            <person name="Ma J."/>
        </authorList>
    </citation>
    <scope>NUCLEOTIDE SEQUENCE [LARGE SCALE GENOMIC DNA]</scope>
    <source>
        <strain evidence="4">NBRC 108728</strain>
    </source>
</reference>
<organism evidence="3 4">
    <name type="scientific">Frondihabitans sucicola</name>
    <dbReference type="NCBI Taxonomy" id="1268041"/>
    <lineage>
        <taxon>Bacteria</taxon>
        <taxon>Bacillati</taxon>
        <taxon>Actinomycetota</taxon>
        <taxon>Actinomycetes</taxon>
        <taxon>Micrococcales</taxon>
        <taxon>Microbacteriaceae</taxon>
        <taxon>Frondihabitans</taxon>
    </lineage>
</organism>
<dbReference type="Proteomes" id="UP001321486">
    <property type="component" value="Chromosome"/>
</dbReference>
<keyword evidence="2" id="KW-0732">Signal</keyword>
<sequence>MKMSTRLITALGLSSVLCLGLITAPAYATAGTGSRAVTAAAADAGRHGGGGHSTVTGAVAPPTRATAAAVAHDGTAQAYYQALLRHTRWAETQYDPAKGIYKLADQNFAVVLGNAVLLTRGDYDAKAAGIDKATLRQHTLATIAHYAASNRLAGGTEWGKTLFWDSTFESYFTLAAHLLWTELDQQTRDDVDAITSGQAAYNTGLGTADDPASGSWTPNGLTGGSRGDTKLEEMGVYAQGIAPGIAWAGKDDPSDAWRTAFGTWSRNESGLPAADQANPTKVDGVPVSDNTAGNLHDTFIVENHGSFGPHYQEELWRTSGRNSIQFLLSGTKMPEVLTEQPNGDELWKTILSVMSDAGEPLMPMVEDREHLYGRDVIPLAFLSQVQGDRYAATAENALAKRLAPYQAYAPADRLTKFSGRRSTNLRREPKSRSAICCTSGACRPVTRSRPRRPTSCTPRPAGQRITAATSASSTTRPRTPGPVR</sequence>
<dbReference type="EMBL" id="AP027732">
    <property type="protein sequence ID" value="BDZ52084.1"/>
    <property type="molecule type" value="Genomic_DNA"/>
</dbReference>
<keyword evidence="4" id="KW-1185">Reference proteome</keyword>
<name>A0ABN6Y454_9MICO</name>
<dbReference type="RefSeq" id="WP_286344721.1">
    <property type="nucleotide sequence ID" value="NZ_AP027732.1"/>
</dbReference>
<evidence type="ECO:0000256" key="2">
    <source>
        <dbReference type="SAM" id="SignalP"/>
    </source>
</evidence>
<evidence type="ECO:0000313" key="3">
    <source>
        <dbReference type="EMBL" id="BDZ52084.1"/>
    </source>
</evidence>
<gene>
    <name evidence="3" type="ORF">GCM10025867_43250</name>
</gene>
<evidence type="ECO:0000256" key="1">
    <source>
        <dbReference type="SAM" id="MobiDB-lite"/>
    </source>
</evidence>